<dbReference type="EMBL" id="CP017630">
    <property type="protein sequence ID" value="AOW30773.1"/>
    <property type="molecule type" value="Genomic_DNA"/>
</dbReference>
<dbReference type="CGD" id="CAL0000174243">
    <property type="gene designation" value="orf19.7545"/>
</dbReference>
<dbReference type="OrthoDB" id="4364923at2759"/>
<sequence length="668" mass="76604">MLDPIYKSCHRCNISDRNEIAALFKDYYPQSLDVYSYHLKNISSELFESKVKKGQTIKDSLLGWKNIIKTQYGGWAKFCNEYNTTNSKHHNVFSFQFCVDTQIQLLKNVHLFGLDATHGLVKSLNGQSNAYLFVLTGIIPSSRNTFPLSFMLTNYTGKITIQHWLNNLKTEFGINPTQFVIDADPAEISGIQSIFKDTKIVLCYFHVLRAVTIKLKEVVILPDKEQQKAIHDSITQDLKRILFNSENTENDIQKFLEKYASFRRFKSYFQKQWMSKINMWLRTENNTFDILLLTNNLTENFFSVLKTVILKNQPNKRLDSLVYVLVEIVIPRFWRKEFKVITGDEKPNTRGPEVSQKKQLDILEDEEIKELVKLNIINNSELFVVQSPHRSEMSYNVELNYQNKTGQCSCEMFTIEECSCIHTLAVYRYINIHKNFYREKIRGSPQNAIPLCLRIEMFPLVGQKIGAYVAEELLEELDEEGELETSVSEIMNQLAASNESLEGCLPISSLLSSAIAIIDEASESSNDEAPTILTSNHLDEIGSSYDPQFDDYVNDPDGFESRLQEAMAMSSSPIISDEENENQEISNSNFQNGENFFSREEGRSIESLPSSPPPSHNTSVSTSRDTSNTTSRNTQNTTANTTEYDPEIDEPIRESLDIYHSLLSIKRR</sequence>
<feature type="region of interest" description="Disordered" evidence="2">
    <location>
        <begin position="600"/>
        <end position="649"/>
    </location>
</feature>
<evidence type="ECO:0000259" key="3">
    <source>
        <dbReference type="PROSITE" id="PS50966"/>
    </source>
</evidence>
<evidence type="ECO:0000313" key="4">
    <source>
        <dbReference type="CGD" id="CAL0000174243"/>
    </source>
</evidence>
<reference evidence="5 6" key="3">
    <citation type="journal article" date="2013" name="Genome Biol.">
        <title>Assembly of a phased diploid Candida albicans genome facilitates allele-specific measurements and provides a simple model for repeat and indel structure.</title>
        <authorList>
            <person name="Muzzey D."/>
            <person name="Schwartz K."/>
            <person name="Weissman J.S."/>
            <person name="Sherlock G."/>
        </authorList>
    </citation>
    <scope>NUCLEOTIDE SEQUENCE [LARGE SCALE GENOMIC DNA]</scope>
    <source>
        <strain evidence="6">SC5314 / ATCC MYA-2876</strain>
    </source>
</reference>
<feature type="compositionally biased region" description="Low complexity" evidence="2">
    <location>
        <begin position="616"/>
        <end position="642"/>
    </location>
</feature>
<name>A0A1D8PRL7_CANAL</name>
<organism evidence="5 6">
    <name type="scientific">Candida albicans (strain SC5314 / ATCC MYA-2876)</name>
    <name type="common">Yeast</name>
    <dbReference type="NCBI Taxonomy" id="237561"/>
    <lineage>
        <taxon>Eukaryota</taxon>
        <taxon>Fungi</taxon>
        <taxon>Dikarya</taxon>
        <taxon>Ascomycota</taxon>
        <taxon>Saccharomycotina</taxon>
        <taxon>Pichiomycetes</taxon>
        <taxon>Debaryomycetaceae</taxon>
        <taxon>Candida/Lodderomyces clade</taxon>
        <taxon>Candida</taxon>
    </lineage>
</organism>
<dbReference type="AlphaFoldDB" id="A0A1D8PRL7"/>
<dbReference type="GO" id="GO:0008270">
    <property type="term" value="F:zinc ion binding"/>
    <property type="evidence" value="ECO:0007669"/>
    <property type="project" value="UniProtKB-KW"/>
</dbReference>
<evidence type="ECO:0000313" key="5">
    <source>
        <dbReference type="EMBL" id="AOW30773.1"/>
    </source>
</evidence>
<dbReference type="PANTHER" id="PTHR33977:SF1">
    <property type="entry name" value="ZINC ION BINDING PROTEIN"/>
    <property type="match status" value="1"/>
</dbReference>
<gene>
    <name evidence="5" type="ordered locus">CAALFM_CR00010CA</name>
    <name evidence="4" type="ordered locus">orf19.7545</name>
</gene>
<evidence type="ECO:0000256" key="2">
    <source>
        <dbReference type="SAM" id="MobiDB-lite"/>
    </source>
</evidence>
<keyword evidence="6" id="KW-1185">Reference proteome</keyword>
<feature type="domain" description="SWIM-type" evidence="3">
    <location>
        <begin position="395"/>
        <end position="431"/>
    </location>
</feature>
<keyword evidence="1" id="KW-0479">Metal-binding</keyword>
<proteinExistence type="predicted"/>
<evidence type="ECO:0000256" key="1">
    <source>
        <dbReference type="PROSITE-ProRule" id="PRU00325"/>
    </source>
</evidence>
<dbReference type="PANTHER" id="PTHR33977">
    <property type="entry name" value="ZINC ION BINDING PROTEIN"/>
    <property type="match status" value="1"/>
</dbReference>
<dbReference type="GeneID" id="3639712"/>
<dbReference type="Proteomes" id="UP000000559">
    <property type="component" value="Chromosome R"/>
</dbReference>
<dbReference type="VEuPathDB" id="FungiDB:CR_00010C_A"/>
<keyword evidence="1" id="KW-0863">Zinc-finger</keyword>
<keyword evidence="1" id="KW-0862">Zinc</keyword>
<reference evidence="5 6" key="2">
    <citation type="journal article" date="2007" name="Genome Biol.">
        <title>Assembly of the Candida albicans genome into sixteen supercontigs aligned on the eight chromosomes.</title>
        <authorList>
            <person name="van het Hoog M."/>
            <person name="Rast T.J."/>
            <person name="Martchenko M."/>
            <person name="Grindle S."/>
            <person name="Dignard D."/>
            <person name="Hogues H."/>
            <person name="Cuomo C."/>
            <person name="Berriman M."/>
            <person name="Scherer S."/>
            <person name="Magee B.B."/>
            <person name="Whiteway M."/>
            <person name="Chibana H."/>
            <person name="Nantel A."/>
            <person name="Magee P.T."/>
        </authorList>
    </citation>
    <scope>GENOME REANNOTATION</scope>
    <source>
        <strain evidence="6">SC5314 / ATCC MYA-2876</strain>
    </source>
</reference>
<dbReference type="InParanoid" id="A0A1D8PRL7"/>
<reference evidence="5 6" key="1">
    <citation type="journal article" date="2004" name="Proc. Natl. Acad. Sci. U.S.A.">
        <title>The diploid genome sequence of Candida albicans.</title>
        <authorList>
            <person name="Jones T."/>
            <person name="Federspiel N.A."/>
            <person name="Chibana H."/>
            <person name="Dungan J."/>
            <person name="Kalman S."/>
            <person name="Magee B.B."/>
            <person name="Newport G."/>
            <person name="Thorstenson Y.R."/>
            <person name="Agabian N."/>
            <person name="Magee P.T."/>
            <person name="Davis R.W."/>
            <person name="Scherer S."/>
        </authorList>
    </citation>
    <scope>NUCLEOTIDE SEQUENCE [LARGE SCALE GENOMIC DNA]</scope>
    <source>
        <strain evidence="6">SC5314 / ATCC MYA-2876</strain>
    </source>
</reference>
<protein>
    <recommendedName>
        <fullName evidence="3">SWIM-type domain-containing protein</fullName>
    </recommendedName>
</protein>
<dbReference type="eggNOG" id="ENOG502TDHX">
    <property type="taxonomic scope" value="Eukaryota"/>
</dbReference>
<evidence type="ECO:0000313" key="6">
    <source>
        <dbReference type="Proteomes" id="UP000000559"/>
    </source>
</evidence>
<accession>A0A1D8PRL7</accession>
<dbReference type="RefSeq" id="XP_718699.2">
    <property type="nucleotide sequence ID" value="XM_713606.2"/>
</dbReference>
<dbReference type="InterPro" id="IPR007527">
    <property type="entry name" value="Znf_SWIM"/>
</dbReference>
<dbReference type="STRING" id="237561.A0A1D8PRL7"/>
<dbReference type="PROSITE" id="PS50966">
    <property type="entry name" value="ZF_SWIM"/>
    <property type="match status" value="1"/>
</dbReference>
<dbReference type="KEGG" id="cal:CAALFM_CR00010CA"/>